<evidence type="ECO:0000313" key="3">
    <source>
        <dbReference type="Proteomes" id="UP000237222"/>
    </source>
</evidence>
<comment type="caution">
    <text evidence="2">The sequence shown here is derived from an EMBL/GenBank/DDBJ whole genome shotgun (WGS) entry which is preliminary data.</text>
</comment>
<reference evidence="2" key="1">
    <citation type="submission" date="2018-01" db="EMBL/GenBank/DDBJ databases">
        <authorList>
            <person name="Yu X.-D."/>
        </authorList>
    </citation>
    <scope>NUCLEOTIDE SEQUENCE</scope>
    <source>
        <strain evidence="2">ZX-21</strain>
    </source>
</reference>
<dbReference type="EMBL" id="PQGG01000038">
    <property type="protein sequence ID" value="POP51530.1"/>
    <property type="molecule type" value="Genomic_DNA"/>
</dbReference>
<evidence type="ECO:0000313" key="2">
    <source>
        <dbReference type="EMBL" id="POP51530.1"/>
    </source>
</evidence>
<gene>
    <name evidence="2" type="ORF">C0068_16465</name>
</gene>
<accession>A0A2S4HC37</accession>
<protein>
    <submittedName>
        <fullName evidence="2">Uncharacterized protein</fullName>
    </submittedName>
</protein>
<keyword evidence="1" id="KW-1133">Transmembrane helix</keyword>
<dbReference type="AlphaFoldDB" id="A0A2S4HC37"/>
<sequence length="63" mass="7203">MDMELVFQILALFAIVAAAISFHFFDLGRILSAKERTTEADSNAGINDYYSRNEPINSHHWDE</sequence>
<proteinExistence type="predicted"/>
<dbReference type="RefSeq" id="WP_103685572.1">
    <property type="nucleotide sequence ID" value="NZ_PQGG01000038.1"/>
</dbReference>
<dbReference type="Proteomes" id="UP000237222">
    <property type="component" value="Unassembled WGS sequence"/>
</dbReference>
<name>A0A2S4HC37_9GAMM</name>
<evidence type="ECO:0000256" key="1">
    <source>
        <dbReference type="SAM" id="Phobius"/>
    </source>
</evidence>
<keyword evidence="1" id="KW-0812">Transmembrane</keyword>
<organism evidence="2 3">
    <name type="scientific">Zhongshania marina</name>
    <dbReference type="NCBI Taxonomy" id="2304603"/>
    <lineage>
        <taxon>Bacteria</taxon>
        <taxon>Pseudomonadati</taxon>
        <taxon>Pseudomonadota</taxon>
        <taxon>Gammaproteobacteria</taxon>
        <taxon>Cellvibrionales</taxon>
        <taxon>Spongiibacteraceae</taxon>
        <taxon>Zhongshania</taxon>
    </lineage>
</organism>
<feature type="transmembrane region" description="Helical" evidence="1">
    <location>
        <begin position="6"/>
        <end position="25"/>
    </location>
</feature>
<keyword evidence="1" id="KW-0472">Membrane</keyword>